<keyword evidence="1" id="KW-0732">Signal</keyword>
<evidence type="ECO:0000256" key="2">
    <source>
        <dbReference type="ARBA" id="ARBA00022734"/>
    </source>
</evidence>
<reference evidence="5 6" key="1">
    <citation type="submission" date="2016-09" db="EMBL/GenBank/DDBJ databases">
        <title>The draft genome of Dichanthelium oligosanthes: A C3 panicoid grass species.</title>
        <authorList>
            <person name="Studer A.J."/>
            <person name="Schnable J.C."/>
            <person name="Brutnell T.P."/>
        </authorList>
    </citation>
    <scope>NUCLEOTIDE SEQUENCE [LARGE SCALE GENOMIC DNA]</scope>
    <source>
        <strain evidence="6">cv. Kellogg 1175</strain>
        <tissue evidence="5">Leaf</tissue>
    </source>
</reference>
<comment type="caution">
    <text evidence="5">The sequence shown here is derived from an EMBL/GenBank/DDBJ whole genome shotgun (WGS) entry which is preliminary data.</text>
</comment>
<dbReference type="PANTHER" id="PTHR47976:SF115">
    <property type="entry name" value="RECEPTOR-LIKE SERINE_THREONINE-PROTEIN KINASE"/>
    <property type="match status" value="1"/>
</dbReference>
<feature type="domain" description="Protein kinase" evidence="4">
    <location>
        <begin position="1"/>
        <end position="90"/>
    </location>
</feature>
<dbReference type="EMBL" id="LWDX02017877">
    <property type="protein sequence ID" value="OEL33695.1"/>
    <property type="molecule type" value="Genomic_DNA"/>
</dbReference>
<dbReference type="Proteomes" id="UP000095767">
    <property type="component" value="Unassembled WGS sequence"/>
</dbReference>
<dbReference type="PANTHER" id="PTHR47976">
    <property type="entry name" value="G-TYPE LECTIN S-RECEPTOR-LIKE SERINE/THREONINE-PROTEIN KINASE SD2-5"/>
    <property type="match status" value="1"/>
</dbReference>
<dbReference type="SUPFAM" id="SSF56112">
    <property type="entry name" value="Protein kinase-like (PK-like)"/>
    <property type="match status" value="1"/>
</dbReference>
<dbReference type="AlphaFoldDB" id="A0A1E5W8L3"/>
<dbReference type="OrthoDB" id="5857966at2759"/>
<evidence type="ECO:0000256" key="1">
    <source>
        <dbReference type="ARBA" id="ARBA00022729"/>
    </source>
</evidence>
<feature type="compositionally biased region" description="Polar residues" evidence="3">
    <location>
        <begin position="59"/>
        <end position="77"/>
    </location>
</feature>
<keyword evidence="6" id="KW-1185">Reference proteome</keyword>
<gene>
    <name evidence="5" type="ORF">BAE44_0005285</name>
</gene>
<dbReference type="InterPro" id="IPR051343">
    <property type="entry name" value="G-type_lectin_kinases/EP1-like"/>
</dbReference>
<dbReference type="STRING" id="888268.A0A1E5W8L3"/>
<dbReference type="GO" id="GO:0004672">
    <property type="term" value="F:protein kinase activity"/>
    <property type="evidence" value="ECO:0007669"/>
    <property type="project" value="InterPro"/>
</dbReference>
<name>A0A1E5W8L3_9POAL</name>
<proteinExistence type="predicted"/>
<dbReference type="Pfam" id="PF00069">
    <property type="entry name" value="Pkinase"/>
    <property type="match status" value="1"/>
</dbReference>
<evidence type="ECO:0000256" key="3">
    <source>
        <dbReference type="SAM" id="MobiDB-lite"/>
    </source>
</evidence>
<dbReference type="GO" id="GO:0005524">
    <property type="term" value="F:ATP binding"/>
    <property type="evidence" value="ECO:0007669"/>
    <property type="project" value="InterPro"/>
</dbReference>
<evidence type="ECO:0000313" key="6">
    <source>
        <dbReference type="Proteomes" id="UP000095767"/>
    </source>
</evidence>
<organism evidence="5 6">
    <name type="scientific">Dichanthelium oligosanthes</name>
    <dbReference type="NCBI Taxonomy" id="888268"/>
    <lineage>
        <taxon>Eukaryota</taxon>
        <taxon>Viridiplantae</taxon>
        <taxon>Streptophyta</taxon>
        <taxon>Embryophyta</taxon>
        <taxon>Tracheophyta</taxon>
        <taxon>Spermatophyta</taxon>
        <taxon>Magnoliopsida</taxon>
        <taxon>Liliopsida</taxon>
        <taxon>Poales</taxon>
        <taxon>Poaceae</taxon>
        <taxon>PACMAD clade</taxon>
        <taxon>Panicoideae</taxon>
        <taxon>Panicodae</taxon>
        <taxon>Paniceae</taxon>
        <taxon>Dichantheliinae</taxon>
        <taxon>Dichanthelium</taxon>
    </lineage>
</organism>
<keyword evidence="2" id="KW-0430">Lectin</keyword>
<dbReference type="Gene3D" id="1.10.510.10">
    <property type="entry name" value="Transferase(Phosphotransferase) domain 1"/>
    <property type="match status" value="1"/>
</dbReference>
<dbReference type="InterPro" id="IPR011009">
    <property type="entry name" value="Kinase-like_dom_sf"/>
</dbReference>
<sequence length="90" mass="9689">MGKEQSRVVTTVRGTTGYLAPEWLLGAGVTEKSDVYSYGMVLMEMLGGRRNLQAEPPASNKSEPINCSPLSTEQSSAPAHHTQRKNALIG</sequence>
<protein>
    <recommendedName>
        <fullName evidence="4">Protein kinase domain-containing protein</fullName>
    </recommendedName>
</protein>
<dbReference type="PROSITE" id="PS50011">
    <property type="entry name" value="PROTEIN_KINASE_DOM"/>
    <property type="match status" value="1"/>
</dbReference>
<evidence type="ECO:0000313" key="5">
    <source>
        <dbReference type="EMBL" id="OEL33695.1"/>
    </source>
</evidence>
<feature type="region of interest" description="Disordered" evidence="3">
    <location>
        <begin position="52"/>
        <end position="90"/>
    </location>
</feature>
<evidence type="ECO:0000259" key="4">
    <source>
        <dbReference type="PROSITE" id="PS50011"/>
    </source>
</evidence>
<accession>A0A1E5W8L3</accession>
<dbReference type="InterPro" id="IPR000719">
    <property type="entry name" value="Prot_kinase_dom"/>
</dbReference>